<organism evidence="1 2">
    <name type="scientific">Trichoglossum hirsutum</name>
    <dbReference type="NCBI Taxonomy" id="265104"/>
    <lineage>
        <taxon>Eukaryota</taxon>
        <taxon>Fungi</taxon>
        <taxon>Dikarya</taxon>
        <taxon>Ascomycota</taxon>
        <taxon>Pezizomycotina</taxon>
        <taxon>Geoglossomycetes</taxon>
        <taxon>Geoglossales</taxon>
        <taxon>Geoglossaceae</taxon>
        <taxon>Trichoglossum</taxon>
    </lineage>
</organism>
<reference evidence="1" key="1">
    <citation type="submission" date="2021-03" db="EMBL/GenBank/DDBJ databases">
        <title>Comparative genomics and phylogenomic investigation of the class Geoglossomycetes provide insights into ecological specialization and systematics.</title>
        <authorList>
            <person name="Melie T."/>
            <person name="Pirro S."/>
            <person name="Miller A.N."/>
            <person name="Quandt A."/>
        </authorList>
    </citation>
    <scope>NUCLEOTIDE SEQUENCE</scope>
    <source>
        <strain evidence="1">CAQ_001_2017</strain>
    </source>
</reference>
<evidence type="ECO:0000313" key="1">
    <source>
        <dbReference type="EMBL" id="KAH0565791.1"/>
    </source>
</evidence>
<dbReference type="Proteomes" id="UP000750711">
    <property type="component" value="Unassembled WGS sequence"/>
</dbReference>
<keyword evidence="2" id="KW-1185">Reference proteome</keyword>
<comment type="caution">
    <text evidence="1">The sequence shown here is derived from an EMBL/GenBank/DDBJ whole genome shotgun (WGS) entry which is preliminary data.</text>
</comment>
<evidence type="ECO:0000313" key="2">
    <source>
        <dbReference type="Proteomes" id="UP000750711"/>
    </source>
</evidence>
<name>A0A9P8LHV3_9PEZI</name>
<dbReference type="EMBL" id="JAGHQM010000060">
    <property type="protein sequence ID" value="KAH0565791.1"/>
    <property type="molecule type" value="Genomic_DNA"/>
</dbReference>
<proteinExistence type="predicted"/>
<dbReference type="AlphaFoldDB" id="A0A9P8LHV3"/>
<protein>
    <submittedName>
        <fullName evidence="1">Uncharacterized protein</fullName>
    </submittedName>
</protein>
<accession>A0A9P8LHV3</accession>
<gene>
    <name evidence="1" type="ORF">GP486_000810</name>
</gene>
<sequence length="85" mass="10338">MLKPWKPINFSGLFAPRAGQHFRDEQRRRRSQYDRGTRLAEMEEAYDYEVQDQFDEDYYQQSLRYGIFESGRGNSRRAGRFDARY</sequence>